<evidence type="ECO:0000256" key="9">
    <source>
        <dbReference type="ARBA" id="ARBA00022553"/>
    </source>
</evidence>
<dbReference type="GO" id="GO:0000776">
    <property type="term" value="C:kinetochore"/>
    <property type="evidence" value="ECO:0007669"/>
    <property type="project" value="UniProtKB-KW"/>
</dbReference>
<dbReference type="InterPro" id="IPR008672">
    <property type="entry name" value="Mad1"/>
</dbReference>
<dbReference type="GO" id="GO:0051315">
    <property type="term" value="P:attachment of mitotic spindle microtubules to kinetochore"/>
    <property type="evidence" value="ECO:0007669"/>
    <property type="project" value="TreeGrafter"/>
</dbReference>
<comment type="function">
    <text evidence="20">Component of the spindle-assembly checkpoint that prevents the onset of anaphase until all chromosomes are properly aligned at the metaphase plate. Forms a heterotetrameric complex with the closed conformation form of MAD2L1 (C-MAD2) at unattached kinetochores during prometaphase, recruits an open conformation of MAD2L1 (O-MAD2) and promotes the conversion of O-MAD2 to C-MAD2, which ensures mitotic checkpoint signaling.</text>
</comment>
<keyword evidence="13" id="KW-0832">Ubl conjugation</keyword>
<dbReference type="PANTHER" id="PTHR23168:SF0">
    <property type="entry name" value="MITOTIC SPINDLE ASSEMBLY CHECKPOINT PROTEIN MAD1"/>
    <property type="match status" value="1"/>
</dbReference>
<keyword evidence="25" id="KW-1185">Reference proteome</keyword>
<dbReference type="FunCoup" id="A0A6P8HLR6">
    <property type="interactions" value="1697"/>
</dbReference>
<keyword evidence="15 23" id="KW-0175">Coiled coil</keyword>
<evidence type="ECO:0000256" key="13">
    <source>
        <dbReference type="ARBA" id="ARBA00022843"/>
    </source>
</evidence>
<dbReference type="GO" id="GO:0007094">
    <property type="term" value="P:mitotic spindle assembly checkpoint signaling"/>
    <property type="evidence" value="ECO:0007669"/>
    <property type="project" value="InterPro"/>
</dbReference>
<comment type="similarity">
    <text evidence="5">Belongs to the MAD1 family.</text>
</comment>
<dbReference type="OrthoDB" id="331602at2759"/>
<dbReference type="GO" id="GO:0051301">
    <property type="term" value="P:cell division"/>
    <property type="evidence" value="ECO:0007669"/>
    <property type="project" value="UniProtKB-KW"/>
</dbReference>
<dbReference type="InParanoid" id="A0A6P8HLR6"/>
<evidence type="ECO:0000256" key="17">
    <source>
        <dbReference type="ARBA" id="ARBA00023242"/>
    </source>
</evidence>
<dbReference type="SUPFAM" id="SSF75704">
    <property type="entry name" value="Mitotic arrest deficient-like 1, Mad1"/>
    <property type="match status" value="1"/>
</dbReference>
<sequence>MNFLRTPDDSTAVVRIMGEFDQFLTDSEVSGIADPKLRLTFDDDTEQIRPTRRATKTITYQKPSRSLARSQSSSVVTEKDREKDVEIIKSHSKIAHLESQLYSMESSRKRARVEQDMECEIQRQELNKKSEKMEDLMKSVQYALDQEKQAKEQLSDIKKEYEFYKNKADKKIQNLQREKLKLSSEIEEVKEDNGRKQLDLRNALTRQEAENIIIQNKLDESEAKLETFKRRYSEASKQVVEIEELRNTARNATLRVKELEQQLSRQEDAASIAMTMQSQLSRYRELEKQNLKLEEDNRYYRETNESNLLLKEQRDSMAAKLKRAEERIKDLSILEFENEDLKKRIKHWEVEDASGNTKTASPVQLTHEIAKLQKSQVVLLEQQSDLKSSSQIHEAARQKAETELSAALKELNILQASESKHKELYQRLQRRLVLITAERDGFRRILNVFDNNLSANYDSQLRDRVQEAEERLASYSKHVEAVESEISQAKDQLASQKTIILELERQLKEEKSKCASRSTVSTATDNEAKAEIKRLKEENMKLAEQLEIYELRKEQMHIQGYYDPTKTKVLHFSMNPTSFARQKKVEEIEKLRKENDSLRLKIQALEGGKLPASSSTAADSLQTSPEISASTTKQVEEVKAQLSSSELRNQRLKEVFSKKIQEFREACYALTGYKIDVLRDKQYRLQSMYAERSSDDLLFESNSKGEMMLLETDFSSQVRDHIETYLRRMNSIPAFLSNVTLDLFSKQTTTIVIN</sequence>
<dbReference type="RefSeq" id="XP_031555898.1">
    <property type="nucleotide sequence ID" value="XM_031700038.1"/>
</dbReference>
<gene>
    <name evidence="26" type="primary">LOC116292683</name>
</gene>
<dbReference type="GO" id="GO:1990728">
    <property type="term" value="C:mitotic spindle assembly checkpoint MAD1-MAD2 complex"/>
    <property type="evidence" value="ECO:0007669"/>
    <property type="project" value="UniProtKB-ARBA"/>
</dbReference>
<keyword evidence="9" id="KW-0597">Phosphoprotein</keyword>
<keyword evidence="12" id="KW-0995">Kinetochore</keyword>
<dbReference type="Proteomes" id="UP000515163">
    <property type="component" value="Unplaced"/>
</dbReference>
<keyword evidence="19" id="KW-0137">Centromere</keyword>
<dbReference type="FunFam" id="3.30.457.60:FF:000002">
    <property type="entry name" value="Mitotic spindle assembly checkpoint protein MAD1"/>
    <property type="match status" value="1"/>
</dbReference>
<keyword evidence="11" id="KW-0498">Mitosis</keyword>
<evidence type="ECO:0000256" key="3">
    <source>
        <dbReference type="ARBA" id="ARBA00004629"/>
    </source>
</evidence>
<evidence type="ECO:0000256" key="6">
    <source>
        <dbReference type="ARBA" id="ARBA00022454"/>
    </source>
</evidence>
<keyword evidence="17" id="KW-0539">Nucleus</keyword>
<evidence type="ECO:0000256" key="8">
    <source>
        <dbReference type="ARBA" id="ARBA00022499"/>
    </source>
</evidence>
<evidence type="ECO:0000256" key="15">
    <source>
        <dbReference type="ARBA" id="ARBA00023054"/>
    </source>
</evidence>
<evidence type="ECO:0000256" key="22">
    <source>
        <dbReference type="ARBA" id="ARBA00075803"/>
    </source>
</evidence>
<evidence type="ECO:0000256" key="7">
    <source>
        <dbReference type="ARBA" id="ARBA00022490"/>
    </source>
</evidence>
<dbReference type="Gene3D" id="6.10.250.90">
    <property type="match status" value="1"/>
</dbReference>
<evidence type="ECO:0000256" key="2">
    <source>
        <dbReference type="ARBA" id="ARBA00004300"/>
    </source>
</evidence>
<dbReference type="KEGG" id="aten:116292683"/>
<keyword evidence="8" id="KW-1017">Isopeptide bond</keyword>
<dbReference type="GO" id="GO:1990706">
    <property type="term" value="C:MAD1 complex"/>
    <property type="evidence" value="ECO:0007669"/>
    <property type="project" value="UniProtKB-ARBA"/>
</dbReference>
<keyword evidence="6" id="KW-0158">Chromosome</keyword>
<evidence type="ECO:0000256" key="16">
    <source>
        <dbReference type="ARBA" id="ARBA00023212"/>
    </source>
</evidence>
<feature type="coiled-coil region" evidence="23">
    <location>
        <begin position="458"/>
        <end position="552"/>
    </location>
</feature>
<evidence type="ECO:0000313" key="26">
    <source>
        <dbReference type="RefSeq" id="XP_031555898.1"/>
    </source>
</evidence>
<dbReference type="GO" id="GO:0000922">
    <property type="term" value="C:spindle pole"/>
    <property type="evidence" value="ECO:0007669"/>
    <property type="project" value="UniProtKB-SubCell"/>
</dbReference>
<dbReference type="Gene3D" id="3.30.457.60">
    <property type="match status" value="1"/>
</dbReference>
<keyword evidence="14" id="KW-0007">Acetylation</keyword>
<feature type="compositionally biased region" description="Polar residues" evidence="24">
    <location>
        <begin position="612"/>
        <end position="630"/>
    </location>
</feature>
<evidence type="ECO:0000256" key="4">
    <source>
        <dbReference type="ARBA" id="ARBA00004647"/>
    </source>
</evidence>
<protein>
    <recommendedName>
        <fullName evidence="21">Mitotic spindle assembly checkpoint protein MAD1</fullName>
    </recommendedName>
    <alternativeName>
        <fullName evidence="22">Mitotic arrest deficient 1-like protein 1</fullName>
    </alternativeName>
</protein>
<dbReference type="AlphaFoldDB" id="A0A6P8HLR6"/>
<evidence type="ECO:0000256" key="19">
    <source>
        <dbReference type="ARBA" id="ARBA00023328"/>
    </source>
</evidence>
<comment type="subcellular location">
    <subcellularLocation>
        <location evidence="3">Chromosome</location>
        <location evidence="3">Centromere</location>
        <location evidence="3">Kinetochore</location>
    </subcellularLocation>
    <subcellularLocation>
        <location evidence="2">Cytoplasm</location>
        <location evidence="2">Cytoskeleton</location>
        <location evidence="2">Microtubule organizing center</location>
        <location evidence="2">Centrosome</location>
    </subcellularLocation>
    <subcellularLocation>
        <location evidence="4">Cytoplasm</location>
        <location evidence="4">Cytoskeleton</location>
        <location evidence="4">Spindle pole</location>
    </subcellularLocation>
    <subcellularLocation>
        <location evidence="1">Nucleus envelope</location>
    </subcellularLocation>
</comment>
<dbReference type="GO" id="GO:0005813">
    <property type="term" value="C:centrosome"/>
    <property type="evidence" value="ECO:0007669"/>
    <property type="project" value="UniProtKB-SubCell"/>
</dbReference>
<accession>A0A6P8HLR6</accession>
<evidence type="ECO:0000256" key="12">
    <source>
        <dbReference type="ARBA" id="ARBA00022838"/>
    </source>
</evidence>
<evidence type="ECO:0000313" key="25">
    <source>
        <dbReference type="Proteomes" id="UP000515163"/>
    </source>
</evidence>
<evidence type="ECO:0000256" key="5">
    <source>
        <dbReference type="ARBA" id="ARBA00008029"/>
    </source>
</evidence>
<feature type="coiled-coil region" evidence="23">
    <location>
        <begin position="114"/>
        <end position="351"/>
    </location>
</feature>
<dbReference type="FunFam" id="1.20.5.170:FF:000051">
    <property type="entry name" value="mitotic spindle assembly checkpoint protein MAD1"/>
    <property type="match status" value="1"/>
</dbReference>
<evidence type="ECO:0000256" key="21">
    <source>
        <dbReference type="ARBA" id="ARBA00073985"/>
    </source>
</evidence>
<keyword evidence="16" id="KW-0206">Cytoskeleton</keyword>
<feature type="coiled-coil region" evidence="23">
    <location>
        <begin position="581"/>
        <end position="608"/>
    </location>
</feature>
<keyword evidence="10" id="KW-0132">Cell division</keyword>
<evidence type="ECO:0000256" key="18">
    <source>
        <dbReference type="ARBA" id="ARBA00023306"/>
    </source>
</evidence>
<dbReference type="Gene3D" id="1.20.5.170">
    <property type="match status" value="1"/>
</dbReference>
<dbReference type="PANTHER" id="PTHR23168">
    <property type="entry name" value="MITOTIC SPINDLE ASSEMBLY CHECKPOINT PROTEIN MAD1 MITOTIC ARREST DEFICIENT-LIKE PROTEIN 1"/>
    <property type="match status" value="1"/>
</dbReference>
<dbReference type="GO" id="GO:0072686">
    <property type="term" value="C:mitotic spindle"/>
    <property type="evidence" value="ECO:0007669"/>
    <property type="project" value="TreeGrafter"/>
</dbReference>
<evidence type="ECO:0000256" key="11">
    <source>
        <dbReference type="ARBA" id="ARBA00022776"/>
    </source>
</evidence>
<reference evidence="26" key="1">
    <citation type="submission" date="2025-08" db="UniProtKB">
        <authorList>
            <consortium name="RefSeq"/>
        </authorList>
    </citation>
    <scope>IDENTIFICATION</scope>
    <source>
        <tissue evidence="26">Tentacle</tissue>
    </source>
</reference>
<evidence type="ECO:0000256" key="23">
    <source>
        <dbReference type="SAM" id="Coils"/>
    </source>
</evidence>
<evidence type="ECO:0000256" key="14">
    <source>
        <dbReference type="ARBA" id="ARBA00022990"/>
    </source>
</evidence>
<evidence type="ECO:0000256" key="1">
    <source>
        <dbReference type="ARBA" id="ARBA00004259"/>
    </source>
</evidence>
<dbReference type="GO" id="GO:0005635">
    <property type="term" value="C:nuclear envelope"/>
    <property type="evidence" value="ECO:0007669"/>
    <property type="project" value="UniProtKB-SubCell"/>
</dbReference>
<keyword evidence="18" id="KW-0131">Cell cycle</keyword>
<evidence type="ECO:0000256" key="10">
    <source>
        <dbReference type="ARBA" id="ARBA00022618"/>
    </source>
</evidence>
<proteinExistence type="inferred from homology"/>
<feature type="region of interest" description="Disordered" evidence="24">
    <location>
        <begin position="610"/>
        <end position="630"/>
    </location>
</feature>
<evidence type="ECO:0000256" key="24">
    <source>
        <dbReference type="SAM" id="MobiDB-lite"/>
    </source>
</evidence>
<organism evidence="25 26">
    <name type="scientific">Actinia tenebrosa</name>
    <name type="common">Australian red waratah sea anemone</name>
    <dbReference type="NCBI Taxonomy" id="6105"/>
    <lineage>
        <taxon>Eukaryota</taxon>
        <taxon>Metazoa</taxon>
        <taxon>Cnidaria</taxon>
        <taxon>Anthozoa</taxon>
        <taxon>Hexacorallia</taxon>
        <taxon>Actiniaria</taxon>
        <taxon>Actiniidae</taxon>
        <taxon>Actinia</taxon>
    </lineage>
</organism>
<dbReference type="GeneID" id="116292683"/>
<evidence type="ECO:0000256" key="20">
    <source>
        <dbReference type="ARBA" id="ARBA00053509"/>
    </source>
</evidence>
<dbReference type="Pfam" id="PF05557">
    <property type="entry name" value="MAD"/>
    <property type="match status" value="1"/>
</dbReference>
<keyword evidence="7" id="KW-0963">Cytoplasm</keyword>
<name>A0A6P8HLR6_ACTTE</name>